<evidence type="ECO:0000313" key="4">
    <source>
        <dbReference type="Proteomes" id="UP000600026"/>
    </source>
</evidence>
<sequence length="178" mass="19365">MRVVIVYESLFGNTRQVAEAIGAGVREARPDATVDCVRVDKADRERVGSADLLIVGGPTHMRGMPSGLSRKIGLQSEKRQAEDEPERRHEAEEGAEGPGLRDWFHELLRTRGDVPAAAFDTRGDFRLAGGAAPAIARRLRVHGYRLVAEPEGFITEDAEGPLREGELDRAKAWGAALG</sequence>
<dbReference type="EMBL" id="BNEE01000006">
    <property type="protein sequence ID" value="GHI86036.1"/>
    <property type="molecule type" value="Genomic_DNA"/>
</dbReference>
<dbReference type="InterPro" id="IPR001226">
    <property type="entry name" value="Flavodoxin_CS"/>
</dbReference>
<evidence type="ECO:0000313" key="3">
    <source>
        <dbReference type="EMBL" id="GHI86036.1"/>
    </source>
</evidence>
<feature type="compositionally biased region" description="Basic and acidic residues" evidence="1">
    <location>
        <begin position="76"/>
        <end position="92"/>
    </location>
</feature>
<protein>
    <submittedName>
        <fullName evidence="3">Flavodoxin</fullName>
    </submittedName>
</protein>
<keyword evidence="4" id="KW-1185">Reference proteome</keyword>
<organism evidence="3 4">
    <name type="scientific">Streptomyces xanthophaeus</name>
    <dbReference type="NCBI Taxonomy" id="67385"/>
    <lineage>
        <taxon>Bacteria</taxon>
        <taxon>Bacillati</taxon>
        <taxon>Actinomycetota</taxon>
        <taxon>Actinomycetes</taxon>
        <taxon>Kitasatosporales</taxon>
        <taxon>Streptomycetaceae</taxon>
        <taxon>Streptomyces</taxon>
    </lineage>
</organism>
<dbReference type="InterPro" id="IPR008254">
    <property type="entry name" value="Flavodoxin/NO_synth"/>
</dbReference>
<proteinExistence type="predicted"/>
<feature type="region of interest" description="Disordered" evidence="1">
    <location>
        <begin position="64"/>
        <end position="96"/>
    </location>
</feature>
<evidence type="ECO:0000256" key="1">
    <source>
        <dbReference type="SAM" id="MobiDB-lite"/>
    </source>
</evidence>
<comment type="caution">
    <text evidence="3">The sequence shown here is derived from an EMBL/GenBank/DDBJ whole genome shotgun (WGS) entry which is preliminary data.</text>
</comment>
<evidence type="ECO:0000259" key="2">
    <source>
        <dbReference type="PROSITE" id="PS50902"/>
    </source>
</evidence>
<feature type="domain" description="Flavodoxin-like" evidence="2">
    <location>
        <begin position="3"/>
        <end position="178"/>
    </location>
</feature>
<dbReference type="SUPFAM" id="SSF52218">
    <property type="entry name" value="Flavoproteins"/>
    <property type="match status" value="1"/>
</dbReference>
<dbReference type="PROSITE" id="PS00201">
    <property type="entry name" value="FLAVODOXIN"/>
    <property type="match status" value="1"/>
</dbReference>
<accession>A0A919H0J1</accession>
<dbReference type="Pfam" id="PF00258">
    <property type="entry name" value="Flavodoxin_1"/>
    <property type="match status" value="1"/>
</dbReference>
<dbReference type="Proteomes" id="UP000600026">
    <property type="component" value="Unassembled WGS sequence"/>
</dbReference>
<dbReference type="PROSITE" id="PS50902">
    <property type="entry name" value="FLAVODOXIN_LIKE"/>
    <property type="match status" value="1"/>
</dbReference>
<dbReference type="AlphaFoldDB" id="A0A919H0J1"/>
<dbReference type="InterPro" id="IPR029039">
    <property type="entry name" value="Flavoprotein-like_sf"/>
</dbReference>
<name>A0A919H0J1_9ACTN</name>
<dbReference type="GO" id="GO:0010181">
    <property type="term" value="F:FMN binding"/>
    <property type="evidence" value="ECO:0007669"/>
    <property type="project" value="InterPro"/>
</dbReference>
<dbReference type="OrthoDB" id="3253043at2"/>
<dbReference type="RefSeq" id="WP_031140877.1">
    <property type="nucleotide sequence ID" value="NZ_BNEE01000006.1"/>
</dbReference>
<dbReference type="Gene3D" id="3.40.50.360">
    <property type="match status" value="1"/>
</dbReference>
<gene>
    <name evidence="3" type="ORF">Sxan_34000</name>
</gene>
<dbReference type="GO" id="GO:0009055">
    <property type="term" value="F:electron transfer activity"/>
    <property type="evidence" value="ECO:0007669"/>
    <property type="project" value="InterPro"/>
</dbReference>
<reference evidence="3" key="1">
    <citation type="submission" date="2020-09" db="EMBL/GenBank/DDBJ databases">
        <title>Whole genome shotgun sequence of Streptomyces xanthophaeus NBRC 12829.</title>
        <authorList>
            <person name="Komaki H."/>
            <person name="Tamura T."/>
        </authorList>
    </citation>
    <scope>NUCLEOTIDE SEQUENCE</scope>
    <source>
        <strain evidence="3">NBRC 12829</strain>
    </source>
</reference>